<dbReference type="InterPro" id="IPR012495">
    <property type="entry name" value="TadE-like_dom"/>
</dbReference>
<dbReference type="RefSeq" id="WP_165690855.1">
    <property type="nucleotide sequence ID" value="NZ_FUXL01000008.1"/>
</dbReference>
<evidence type="ECO:0000313" key="3">
    <source>
        <dbReference type="Proteomes" id="UP000190135"/>
    </source>
</evidence>
<feature type="domain" description="TadE-like" evidence="1">
    <location>
        <begin position="31"/>
        <end position="68"/>
    </location>
</feature>
<evidence type="ECO:0000259" key="1">
    <source>
        <dbReference type="Pfam" id="PF07811"/>
    </source>
</evidence>
<dbReference type="STRING" id="1365950.SAMN05428963_108161"/>
<evidence type="ECO:0000313" key="2">
    <source>
        <dbReference type="EMBL" id="SKA21882.1"/>
    </source>
</evidence>
<keyword evidence="3" id="KW-1185">Reference proteome</keyword>
<dbReference type="Pfam" id="PF07811">
    <property type="entry name" value="TadE"/>
    <property type="match status" value="1"/>
</dbReference>
<protein>
    <submittedName>
        <fullName evidence="2">Flp pilus assembly protein TadG</fullName>
    </submittedName>
</protein>
<dbReference type="Proteomes" id="UP000190135">
    <property type="component" value="Unassembled WGS sequence"/>
</dbReference>
<proteinExistence type="predicted"/>
<sequence length="205" mass="21411">MIERFRLNVFGLVRARLGRLPARFVADVAAVGAVEFALVAPFLLVLYLGGAETAIAVSINRKVHHAATAVNDLVTQSSTTLTAADVMDMMSVGGTTLQPYGSAPFGIKVTAVSINAAGEATAAWSCSRGMAKDAAGTKITLPAEFRALKNMQIVVSQTLYRYVPLGGYGLNTPIDMGETAYLYPRISSTIECADCAPASACTGAS</sequence>
<organism evidence="2 3">
    <name type="scientific">Consotaella salsifontis</name>
    <dbReference type="NCBI Taxonomy" id="1365950"/>
    <lineage>
        <taxon>Bacteria</taxon>
        <taxon>Pseudomonadati</taxon>
        <taxon>Pseudomonadota</taxon>
        <taxon>Alphaproteobacteria</taxon>
        <taxon>Hyphomicrobiales</taxon>
        <taxon>Aurantimonadaceae</taxon>
        <taxon>Consotaella</taxon>
    </lineage>
</organism>
<dbReference type="AlphaFoldDB" id="A0A1T4S136"/>
<reference evidence="2 3" key="1">
    <citation type="submission" date="2017-02" db="EMBL/GenBank/DDBJ databases">
        <authorList>
            <person name="Peterson S.W."/>
        </authorList>
    </citation>
    <scope>NUCLEOTIDE SEQUENCE [LARGE SCALE GENOMIC DNA]</scope>
    <source>
        <strain evidence="2 3">USBA 369</strain>
    </source>
</reference>
<dbReference type="EMBL" id="FUXL01000008">
    <property type="protein sequence ID" value="SKA21882.1"/>
    <property type="molecule type" value="Genomic_DNA"/>
</dbReference>
<gene>
    <name evidence="2" type="ORF">SAMN05428963_108161</name>
</gene>
<accession>A0A1T4S136</accession>
<name>A0A1T4S136_9HYPH</name>